<evidence type="ECO:0000256" key="4">
    <source>
        <dbReference type="ARBA" id="ARBA00022989"/>
    </source>
</evidence>
<keyword evidence="2" id="KW-0813">Transport</keyword>
<dbReference type="Pfam" id="PF01061">
    <property type="entry name" value="ABC2_membrane"/>
    <property type="match status" value="1"/>
</dbReference>
<dbReference type="GO" id="GO:0140359">
    <property type="term" value="F:ABC-type transporter activity"/>
    <property type="evidence" value="ECO:0007669"/>
    <property type="project" value="InterPro"/>
</dbReference>
<evidence type="ECO:0000256" key="5">
    <source>
        <dbReference type="ARBA" id="ARBA00023136"/>
    </source>
</evidence>
<protein>
    <submittedName>
        <fullName evidence="8">ABC transporter G family member 34</fullName>
    </submittedName>
</protein>
<evidence type="ECO:0000256" key="1">
    <source>
        <dbReference type="ARBA" id="ARBA00004141"/>
    </source>
</evidence>
<dbReference type="EMBL" id="QJKJ01015649">
    <property type="protein sequence ID" value="RDX62154.1"/>
    <property type="molecule type" value="Genomic_DNA"/>
</dbReference>
<feature type="transmembrane region" description="Helical" evidence="6">
    <location>
        <begin position="12"/>
        <end position="34"/>
    </location>
</feature>
<comment type="subcellular location">
    <subcellularLocation>
        <location evidence="1">Membrane</location>
        <topology evidence="1">Multi-pass membrane protein</topology>
    </subcellularLocation>
</comment>
<keyword evidence="4 6" id="KW-1133">Transmembrane helix</keyword>
<evidence type="ECO:0000313" key="8">
    <source>
        <dbReference type="EMBL" id="RDX62154.1"/>
    </source>
</evidence>
<dbReference type="STRING" id="157652.A0A371E7Z2"/>
<evidence type="ECO:0000256" key="6">
    <source>
        <dbReference type="SAM" id="Phobius"/>
    </source>
</evidence>
<comment type="caution">
    <text evidence="8">The sequence shown here is derived from an EMBL/GenBank/DDBJ whole genome shotgun (WGS) entry which is preliminary data.</text>
</comment>
<feature type="non-terminal residue" evidence="8">
    <location>
        <position position="1"/>
    </location>
</feature>
<dbReference type="OrthoDB" id="66620at2759"/>
<gene>
    <name evidence="8" type="primary">ABCG34</name>
    <name evidence="8" type="ORF">CR513_59545</name>
</gene>
<evidence type="ECO:0000256" key="3">
    <source>
        <dbReference type="ARBA" id="ARBA00022692"/>
    </source>
</evidence>
<organism evidence="8 9">
    <name type="scientific">Mucuna pruriens</name>
    <name type="common">Velvet bean</name>
    <name type="synonym">Dolichos pruriens</name>
    <dbReference type="NCBI Taxonomy" id="157652"/>
    <lineage>
        <taxon>Eukaryota</taxon>
        <taxon>Viridiplantae</taxon>
        <taxon>Streptophyta</taxon>
        <taxon>Embryophyta</taxon>
        <taxon>Tracheophyta</taxon>
        <taxon>Spermatophyta</taxon>
        <taxon>Magnoliopsida</taxon>
        <taxon>eudicotyledons</taxon>
        <taxon>Gunneridae</taxon>
        <taxon>Pentapetalae</taxon>
        <taxon>rosids</taxon>
        <taxon>fabids</taxon>
        <taxon>Fabales</taxon>
        <taxon>Fabaceae</taxon>
        <taxon>Papilionoideae</taxon>
        <taxon>50 kb inversion clade</taxon>
        <taxon>NPAAA clade</taxon>
        <taxon>indigoferoid/millettioid clade</taxon>
        <taxon>Phaseoleae</taxon>
        <taxon>Mucuna</taxon>
    </lineage>
</organism>
<keyword evidence="3 6" id="KW-0812">Transmembrane</keyword>
<reference evidence="8" key="1">
    <citation type="submission" date="2018-05" db="EMBL/GenBank/DDBJ databases">
        <title>Draft genome of Mucuna pruriens seed.</title>
        <authorList>
            <person name="Nnadi N.E."/>
            <person name="Vos R."/>
            <person name="Hasami M.H."/>
            <person name="Devisetty U.K."/>
            <person name="Aguiy J.C."/>
        </authorList>
    </citation>
    <scope>NUCLEOTIDE SEQUENCE [LARGE SCALE GENOMIC DNA]</scope>
    <source>
        <strain evidence="8">JCA_2017</strain>
    </source>
</reference>
<proteinExistence type="predicted"/>
<feature type="transmembrane region" description="Helical" evidence="6">
    <location>
        <begin position="104"/>
        <end position="123"/>
    </location>
</feature>
<dbReference type="GO" id="GO:0005886">
    <property type="term" value="C:plasma membrane"/>
    <property type="evidence" value="ECO:0007669"/>
    <property type="project" value="UniProtKB-ARBA"/>
</dbReference>
<dbReference type="AlphaFoldDB" id="A0A371E7Z2"/>
<keyword evidence="5 6" id="KW-0472">Membrane</keyword>
<sequence>MYSTLPYAISQVLIETIYSAIQTAIYCLIIYSMIGFEWTAAKFLSFYYFMLMCLIFYTLYGMMIVAVTPSYQIAATCNSFFLSIWNTFSGFVIPRMQIPIWWRWYYWAVPNAWTLYGIVTSQLGDQNTQLQIPGAGNMGLKELLKESLGYDYHFLPVVAIVHIAWVLLFLFVFAYSIKFLNFQKR</sequence>
<feature type="transmembrane region" description="Helical" evidence="6">
    <location>
        <begin position="154"/>
        <end position="177"/>
    </location>
</feature>
<dbReference type="PANTHER" id="PTHR19241">
    <property type="entry name" value="ATP-BINDING CASSETTE TRANSPORTER"/>
    <property type="match status" value="1"/>
</dbReference>
<dbReference type="Proteomes" id="UP000257109">
    <property type="component" value="Unassembled WGS sequence"/>
</dbReference>
<accession>A0A371E7Z2</accession>
<dbReference type="InterPro" id="IPR013525">
    <property type="entry name" value="ABC2_TM"/>
</dbReference>
<evidence type="ECO:0000256" key="2">
    <source>
        <dbReference type="ARBA" id="ARBA00022448"/>
    </source>
</evidence>
<feature type="transmembrane region" description="Helical" evidence="6">
    <location>
        <begin position="46"/>
        <end position="67"/>
    </location>
</feature>
<evidence type="ECO:0000313" key="9">
    <source>
        <dbReference type="Proteomes" id="UP000257109"/>
    </source>
</evidence>
<evidence type="ECO:0000259" key="7">
    <source>
        <dbReference type="Pfam" id="PF01061"/>
    </source>
</evidence>
<keyword evidence="9" id="KW-1185">Reference proteome</keyword>
<feature type="transmembrane region" description="Helical" evidence="6">
    <location>
        <begin position="73"/>
        <end position="92"/>
    </location>
</feature>
<name>A0A371E7Z2_MUCPR</name>
<feature type="domain" description="ABC-2 type transporter transmembrane" evidence="7">
    <location>
        <begin position="1"/>
        <end position="122"/>
    </location>
</feature>